<dbReference type="PROSITE" id="PS51229">
    <property type="entry name" value="DCUN1"/>
    <property type="match status" value="1"/>
</dbReference>
<dbReference type="InterPro" id="IPR042460">
    <property type="entry name" value="DCN1-like_PONY"/>
</dbReference>
<comment type="function">
    <text evidence="1">Neddylation of cullins play an essential role in the regulation of SCF-type complexes activity.</text>
</comment>
<organism evidence="3 4">
    <name type="scientific">Psilocybe cf. subviscida</name>
    <dbReference type="NCBI Taxonomy" id="2480587"/>
    <lineage>
        <taxon>Eukaryota</taxon>
        <taxon>Fungi</taxon>
        <taxon>Dikarya</taxon>
        <taxon>Basidiomycota</taxon>
        <taxon>Agaricomycotina</taxon>
        <taxon>Agaricomycetes</taxon>
        <taxon>Agaricomycetidae</taxon>
        <taxon>Agaricales</taxon>
        <taxon>Agaricineae</taxon>
        <taxon>Strophariaceae</taxon>
        <taxon>Psilocybe</taxon>
    </lineage>
</organism>
<dbReference type="GO" id="GO:0032182">
    <property type="term" value="F:ubiquitin-like protein binding"/>
    <property type="evidence" value="ECO:0007669"/>
    <property type="project" value="TreeGrafter"/>
</dbReference>
<dbReference type="InterPro" id="IPR014764">
    <property type="entry name" value="DCN-prot"/>
</dbReference>
<dbReference type="GO" id="GO:0045116">
    <property type="term" value="P:protein neddylation"/>
    <property type="evidence" value="ECO:0007669"/>
    <property type="project" value="TreeGrafter"/>
</dbReference>
<accession>A0A8H5BQF9</accession>
<dbReference type="OrthoDB" id="27198at2759"/>
<keyword evidence="4" id="KW-1185">Reference proteome</keyword>
<dbReference type="Gene3D" id="1.10.238.10">
    <property type="entry name" value="EF-hand"/>
    <property type="match status" value="1"/>
</dbReference>
<evidence type="ECO:0000313" key="4">
    <source>
        <dbReference type="Proteomes" id="UP000567179"/>
    </source>
</evidence>
<protein>
    <recommendedName>
        <fullName evidence="1">Defective in cullin neddylation protein</fullName>
    </recommendedName>
</protein>
<name>A0A8H5BQF9_9AGAR</name>
<dbReference type="Proteomes" id="UP000567179">
    <property type="component" value="Unassembled WGS sequence"/>
</dbReference>
<dbReference type="GO" id="GO:0031624">
    <property type="term" value="F:ubiquitin conjugating enzyme binding"/>
    <property type="evidence" value="ECO:0007669"/>
    <property type="project" value="TreeGrafter"/>
</dbReference>
<dbReference type="EMBL" id="JAACJJ010000014">
    <property type="protein sequence ID" value="KAF5326693.1"/>
    <property type="molecule type" value="Genomic_DNA"/>
</dbReference>
<dbReference type="PANTHER" id="PTHR12281:SF31">
    <property type="entry name" value="DCN1-LIKE PROTEIN 3"/>
    <property type="match status" value="1"/>
</dbReference>
<dbReference type="AlphaFoldDB" id="A0A8H5BQF9"/>
<evidence type="ECO:0000313" key="3">
    <source>
        <dbReference type="EMBL" id="KAF5326693.1"/>
    </source>
</evidence>
<dbReference type="GO" id="GO:0097602">
    <property type="term" value="F:cullin family protein binding"/>
    <property type="evidence" value="ECO:0007669"/>
    <property type="project" value="TreeGrafter"/>
</dbReference>
<comment type="caution">
    <text evidence="3">The sequence shown here is derived from an EMBL/GenBank/DDBJ whole genome shotgun (WGS) entry which is preliminary data.</text>
</comment>
<dbReference type="Gene3D" id="1.10.238.200">
    <property type="entry name" value="Cullin, PONY binding domain"/>
    <property type="match status" value="1"/>
</dbReference>
<sequence>METRAPSISKIVDLFEKYRDPEGVDIAVDGTLQLCNDLDVDPEDVVFLSLAYELKSPRMGQWTKQGWIEGWKSIGADSISAMRSVLPRLRDQLGSDPDYFREVYNHTFDFGLSEGQRSLALESAQALWGWLLPHGLRGGALSHTLSTDGENDHMSTGEGWKEEYNQMWFDFLTEKKLKSVSKDTWAMFLDFVRTIDSKFSNYNPEGDISRHVPSVCISLTLLSTIAAAAWSSTFDDFVEYGHELLST</sequence>
<dbReference type="GO" id="GO:0000151">
    <property type="term" value="C:ubiquitin ligase complex"/>
    <property type="evidence" value="ECO:0007669"/>
    <property type="project" value="TreeGrafter"/>
</dbReference>
<feature type="domain" description="DCUN1" evidence="2">
    <location>
        <begin position="6"/>
        <end position="242"/>
    </location>
</feature>
<evidence type="ECO:0000259" key="2">
    <source>
        <dbReference type="PROSITE" id="PS51229"/>
    </source>
</evidence>
<proteinExistence type="predicted"/>
<dbReference type="InterPro" id="IPR005176">
    <property type="entry name" value="PONY_dom"/>
</dbReference>
<gene>
    <name evidence="3" type="ORF">D9619_004920</name>
</gene>
<reference evidence="3 4" key="1">
    <citation type="journal article" date="2020" name="ISME J.">
        <title>Uncovering the hidden diversity of litter-decomposition mechanisms in mushroom-forming fungi.</title>
        <authorList>
            <person name="Floudas D."/>
            <person name="Bentzer J."/>
            <person name="Ahren D."/>
            <person name="Johansson T."/>
            <person name="Persson P."/>
            <person name="Tunlid A."/>
        </authorList>
    </citation>
    <scope>NUCLEOTIDE SEQUENCE [LARGE SCALE GENOMIC DNA]</scope>
    <source>
        <strain evidence="3 4">CBS 101986</strain>
    </source>
</reference>
<evidence type="ECO:0000256" key="1">
    <source>
        <dbReference type="RuleBase" id="RU410713"/>
    </source>
</evidence>
<dbReference type="Pfam" id="PF03556">
    <property type="entry name" value="Cullin_binding"/>
    <property type="match status" value="1"/>
</dbReference>
<dbReference type="PANTHER" id="PTHR12281">
    <property type="entry name" value="RP42 RELATED"/>
    <property type="match status" value="1"/>
</dbReference>